<comment type="caution">
    <text evidence="2">The sequence shown here is derived from an EMBL/GenBank/DDBJ whole genome shotgun (WGS) entry which is preliminary data.</text>
</comment>
<organism evidence="2 3">
    <name type="scientific">Metarhizobium album</name>
    <dbReference type="NCBI Taxonomy" id="2182425"/>
    <lineage>
        <taxon>Bacteria</taxon>
        <taxon>Pseudomonadati</taxon>
        <taxon>Pseudomonadota</taxon>
        <taxon>Alphaproteobacteria</taxon>
        <taxon>Hyphomicrobiales</taxon>
        <taxon>Rhizobiaceae</taxon>
        <taxon>Metarhizobium</taxon>
    </lineage>
</organism>
<evidence type="ECO:0000313" key="2">
    <source>
        <dbReference type="EMBL" id="PWE55048.1"/>
    </source>
</evidence>
<protein>
    <recommendedName>
        <fullName evidence="4">Histidine kinase</fullName>
    </recommendedName>
</protein>
<evidence type="ECO:0008006" key="4">
    <source>
        <dbReference type="Google" id="ProtNLM"/>
    </source>
</evidence>
<feature type="transmembrane region" description="Helical" evidence="1">
    <location>
        <begin position="6"/>
        <end position="29"/>
    </location>
</feature>
<reference evidence="2 3" key="1">
    <citation type="submission" date="2018-05" db="EMBL/GenBank/DDBJ databases">
        <title>The draft genome of strain NS-104.</title>
        <authorList>
            <person name="Hang P."/>
            <person name="Jiang J."/>
        </authorList>
    </citation>
    <scope>NUCLEOTIDE SEQUENCE [LARGE SCALE GENOMIC DNA]</scope>
    <source>
        <strain evidence="2 3">NS-104</strain>
    </source>
</reference>
<sequence length="57" mass="6572">MPTLFRFLFVCGMIAGVIYGVMFALVLFVEPRERDVTVRIPSERLNPVQQTEKQAEQ</sequence>
<dbReference type="EMBL" id="QFBC01000007">
    <property type="protein sequence ID" value="PWE55048.1"/>
    <property type="molecule type" value="Genomic_DNA"/>
</dbReference>
<dbReference type="RefSeq" id="WP_109459346.1">
    <property type="nucleotide sequence ID" value="NZ_QFBC01000007.1"/>
</dbReference>
<dbReference type="AlphaFoldDB" id="A0A2U2DNZ7"/>
<dbReference type="OrthoDB" id="9805893at2"/>
<evidence type="ECO:0000256" key="1">
    <source>
        <dbReference type="SAM" id="Phobius"/>
    </source>
</evidence>
<keyword evidence="1" id="KW-0812">Transmembrane</keyword>
<gene>
    <name evidence="2" type="ORF">DEM27_16485</name>
</gene>
<keyword evidence="1" id="KW-1133">Transmembrane helix</keyword>
<evidence type="ECO:0000313" key="3">
    <source>
        <dbReference type="Proteomes" id="UP000245252"/>
    </source>
</evidence>
<dbReference type="Proteomes" id="UP000245252">
    <property type="component" value="Unassembled WGS sequence"/>
</dbReference>
<keyword evidence="1" id="KW-0472">Membrane</keyword>
<proteinExistence type="predicted"/>
<keyword evidence="3" id="KW-1185">Reference proteome</keyword>
<accession>A0A2U2DNZ7</accession>
<name>A0A2U2DNZ7_9HYPH</name>